<organism evidence="1 2">
    <name type="scientific">Natronococcus jeotgali DSM 18795</name>
    <dbReference type="NCBI Taxonomy" id="1227498"/>
    <lineage>
        <taxon>Archaea</taxon>
        <taxon>Methanobacteriati</taxon>
        <taxon>Methanobacteriota</taxon>
        <taxon>Stenosarchaea group</taxon>
        <taxon>Halobacteria</taxon>
        <taxon>Halobacteriales</taxon>
        <taxon>Natrialbaceae</taxon>
        <taxon>Natronococcus</taxon>
    </lineage>
</organism>
<gene>
    <name evidence="1" type="ORF">C492_06717</name>
</gene>
<dbReference type="EMBL" id="AOIA01000034">
    <property type="protein sequence ID" value="ELY64193.1"/>
    <property type="molecule type" value="Genomic_DNA"/>
</dbReference>
<name>L9XUA2_9EURY</name>
<reference evidence="1 2" key="1">
    <citation type="journal article" date="2014" name="PLoS Genet.">
        <title>Phylogenetically driven sequencing of extremely halophilic archaea reveals strategies for static and dynamic osmo-response.</title>
        <authorList>
            <person name="Becker E.A."/>
            <person name="Seitzer P.M."/>
            <person name="Tritt A."/>
            <person name="Larsen D."/>
            <person name="Krusor M."/>
            <person name="Yao A.I."/>
            <person name="Wu D."/>
            <person name="Madern D."/>
            <person name="Eisen J.A."/>
            <person name="Darling A.E."/>
            <person name="Facciotti M.T."/>
        </authorList>
    </citation>
    <scope>NUCLEOTIDE SEQUENCE [LARGE SCALE GENOMIC DNA]</scope>
    <source>
        <strain evidence="1 2">DSM 18795</strain>
    </source>
</reference>
<accession>L9XUA2</accession>
<sequence length="35" mass="3983">MTQRLVAIGDDYYVENEVGEQVFVIDGKTLRARVP</sequence>
<dbReference type="STRING" id="1227498.C492_06717"/>
<comment type="caution">
    <text evidence="1">The sequence shown here is derived from an EMBL/GenBank/DDBJ whole genome shotgun (WGS) entry which is preliminary data.</text>
</comment>
<keyword evidence="2" id="KW-1185">Reference proteome</keyword>
<dbReference type="AlphaFoldDB" id="L9XUA2"/>
<evidence type="ECO:0000313" key="2">
    <source>
        <dbReference type="Proteomes" id="UP000011531"/>
    </source>
</evidence>
<proteinExistence type="predicted"/>
<dbReference type="Proteomes" id="UP000011531">
    <property type="component" value="Unassembled WGS sequence"/>
</dbReference>
<protein>
    <submittedName>
        <fullName evidence="1">Uncharacterized protein</fullName>
    </submittedName>
</protein>
<evidence type="ECO:0000313" key="1">
    <source>
        <dbReference type="EMBL" id="ELY64193.1"/>
    </source>
</evidence>